<sequence>MVQGLGFHAKYIIAHSVNSGSLCTCTQKHKKNVLEDFHVAFPNKDGRLTIHVGSWSSCLATEVCRFVGWLGSKFNCPVWGTHCAWQWYTCLMEMNPNYQ</sequence>
<accession>A0A8D8CW74</accession>
<dbReference type="EMBL" id="HBUE01134466">
    <property type="protein sequence ID" value="CAG6498096.1"/>
    <property type="molecule type" value="Transcribed_RNA"/>
</dbReference>
<organism evidence="1">
    <name type="scientific">Culex pipiens</name>
    <name type="common">House mosquito</name>
    <dbReference type="NCBI Taxonomy" id="7175"/>
    <lineage>
        <taxon>Eukaryota</taxon>
        <taxon>Metazoa</taxon>
        <taxon>Ecdysozoa</taxon>
        <taxon>Arthropoda</taxon>
        <taxon>Hexapoda</taxon>
        <taxon>Insecta</taxon>
        <taxon>Pterygota</taxon>
        <taxon>Neoptera</taxon>
        <taxon>Endopterygota</taxon>
        <taxon>Diptera</taxon>
        <taxon>Nematocera</taxon>
        <taxon>Culicoidea</taxon>
        <taxon>Culicidae</taxon>
        <taxon>Culicinae</taxon>
        <taxon>Culicini</taxon>
        <taxon>Culex</taxon>
        <taxon>Culex</taxon>
    </lineage>
</organism>
<reference evidence="1" key="1">
    <citation type="submission" date="2021-05" db="EMBL/GenBank/DDBJ databases">
        <authorList>
            <person name="Alioto T."/>
            <person name="Alioto T."/>
            <person name="Gomez Garrido J."/>
        </authorList>
    </citation>
    <scope>NUCLEOTIDE SEQUENCE</scope>
</reference>
<evidence type="ECO:0000313" key="1">
    <source>
        <dbReference type="EMBL" id="CAG6498096.1"/>
    </source>
</evidence>
<protein>
    <submittedName>
        <fullName evidence="1">(northern house mosquito) hypothetical protein</fullName>
    </submittedName>
</protein>
<name>A0A8D8CW74_CULPI</name>
<proteinExistence type="predicted"/>
<dbReference type="AlphaFoldDB" id="A0A8D8CW74"/>